<dbReference type="InterPro" id="IPR029062">
    <property type="entry name" value="Class_I_gatase-like"/>
</dbReference>
<sequence length="326" mass="36449">MQSPLIQAAVQEPKAQTIPEQQFQSITAAVAKNKSMTEIGIRCHFPLHLRIRIGQVRKFGKVGCLNAYGNLISGGGVTAGMDFGLVLVAALRGQAAAEEIQLALEYAPEPPFQAGRPEDAPKDTLEVVRRRTETLRAERERMIGAWRKLPLNLSDKGNDIICTPLIRELRQDDDAAYRSLWRDALQQHAQYFRIAAGDNVPAGIPTRGAEDSFTLGAFEKNALVGIVSLERDRGVKLRHKALLFRMFVAPEVAGRGVGKSLLQEALCRTQDIDDLRYIHLTVLERNQRARALYRSLGFVDFALEPEAVRMDADYVGEVQMMRFLRR</sequence>
<evidence type="ECO:0000259" key="2">
    <source>
        <dbReference type="PROSITE" id="PS51186"/>
    </source>
</evidence>
<dbReference type="InterPro" id="IPR016181">
    <property type="entry name" value="Acyl_CoA_acyltransferase"/>
</dbReference>
<evidence type="ECO:0000313" key="3">
    <source>
        <dbReference type="EMBL" id="CDQ11504.1"/>
    </source>
</evidence>
<gene>
    <name evidence="3" type="ORF">AFERRI_560053</name>
</gene>
<dbReference type="InterPro" id="IPR000182">
    <property type="entry name" value="GNAT_dom"/>
</dbReference>
<dbReference type="AlphaFoldDB" id="A0A060UYH5"/>
<dbReference type="CDD" id="cd04301">
    <property type="entry name" value="NAT_SF"/>
    <property type="match status" value="1"/>
</dbReference>
<dbReference type="GO" id="GO:0008080">
    <property type="term" value="F:N-acetyltransferase activity"/>
    <property type="evidence" value="ECO:0007669"/>
    <property type="project" value="InterPro"/>
</dbReference>
<organism evidence="3">
    <name type="scientific">Acidithiobacillus ferrivorans</name>
    <dbReference type="NCBI Taxonomy" id="160808"/>
    <lineage>
        <taxon>Bacteria</taxon>
        <taxon>Pseudomonadati</taxon>
        <taxon>Pseudomonadota</taxon>
        <taxon>Acidithiobacillia</taxon>
        <taxon>Acidithiobacillales</taxon>
        <taxon>Acidithiobacillaceae</taxon>
        <taxon>Acidithiobacillus</taxon>
    </lineage>
</organism>
<name>A0A060UYH5_9PROT</name>
<comment type="caution">
    <text evidence="3">The sequence shown here is derived from an EMBL/GenBank/DDBJ whole genome shotgun (WGS) entry which is preliminary data.</text>
</comment>
<dbReference type="SUPFAM" id="SSF55729">
    <property type="entry name" value="Acyl-CoA N-acyltransferases (Nat)"/>
    <property type="match status" value="1"/>
</dbReference>
<dbReference type="EMBL" id="CCCS020000052">
    <property type="protein sequence ID" value="CDQ11504.1"/>
    <property type="molecule type" value="Genomic_DNA"/>
</dbReference>
<reference evidence="3" key="1">
    <citation type="submission" date="2014-03" db="EMBL/GenBank/DDBJ databases">
        <authorList>
            <person name="Genoscope - CEA"/>
        </authorList>
    </citation>
    <scope>NUCLEOTIDE SEQUENCE [LARGE SCALE GENOMIC DNA]</scope>
    <source>
        <strain evidence="3">CF27</strain>
    </source>
</reference>
<dbReference type="Gene3D" id="3.40.50.880">
    <property type="match status" value="1"/>
</dbReference>
<feature type="domain" description="N-acetyltransferase" evidence="2">
    <location>
        <begin position="164"/>
        <end position="325"/>
    </location>
</feature>
<reference evidence="3" key="2">
    <citation type="submission" date="2014-07" db="EMBL/GenBank/DDBJ databases">
        <title>Initial genome analysis of the psychrotolerant acidophile Acidithiobacillus ferrivorans CF27: insights into iron and sulfur oxidation pathways and into biofilm formation.</title>
        <authorList>
            <person name="Talla E."/>
            <person name="Hedrich S."/>
            <person name="Mangenot S."/>
            <person name="Ji B."/>
            <person name="Johnson D.B."/>
            <person name="Barbe V."/>
            <person name="Bonnefoy V."/>
        </authorList>
    </citation>
    <scope>NUCLEOTIDE SEQUENCE [LARGE SCALE GENOMIC DNA]</scope>
    <source>
        <strain evidence="3">CF27</strain>
    </source>
</reference>
<dbReference type="Gene3D" id="3.40.630.30">
    <property type="match status" value="1"/>
</dbReference>
<dbReference type="PROSITE" id="PS51186">
    <property type="entry name" value="GNAT"/>
    <property type="match status" value="1"/>
</dbReference>
<protein>
    <recommendedName>
        <fullName evidence="2">N-acetyltransferase domain-containing protein</fullName>
    </recommendedName>
</protein>
<keyword evidence="1" id="KW-0808">Transferase</keyword>
<dbReference type="Pfam" id="PF00583">
    <property type="entry name" value="Acetyltransf_1"/>
    <property type="match status" value="1"/>
</dbReference>
<dbReference type="PANTHER" id="PTHR13947">
    <property type="entry name" value="GNAT FAMILY N-ACETYLTRANSFERASE"/>
    <property type="match status" value="1"/>
</dbReference>
<accession>A0A060UYH5</accession>
<dbReference type="InterPro" id="IPR050769">
    <property type="entry name" value="NAT_camello-type"/>
</dbReference>
<evidence type="ECO:0000256" key="1">
    <source>
        <dbReference type="ARBA" id="ARBA00022679"/>
    </source>
</evidence>
<proteinExistence type="predicted"/>
<dbReference type="PANTHER" id="PTHR13947:SF37">
    <property type="entry name" value="LD18367P"/>
    <property type="match status" value="1"/>
</dbReference>
<dbReference type="SUPFAM" id="SSF52317">
    <property type="entry name" value="Class I glutamine amidotransferase-like"/>
    <property type="match status" value="1"/>
</dbReference>